<comment type="caution">
    <text evidence="1">The sequence shown here is derived from an EMBL/GenBank/DDBJ whole genome shotgun (WGS) entry which is preliminary data.</text>
</comment>
<dbReference type="AlphaFoldDB" id="A0A855SDD3"/>
<reference evidence="1 2" key="1">
    <citation type="submission" date="2018-01" db="EMBL/GenBank/DDBJ databases">
        <title>Whole genome sequencing of Histamine producing bacteria.</title>
        <authorList>
            <person name="Butler K."/>
        </authorList>
    </citation>
    <scope>NUCLEOTIDE SEQUENCE [LARGE SCALE GENOMIC DNA]</scope>
    <source>
        <strain evidence="1 2">A2-1</strain>
    </source>
</reference>
<accession>A0A855SDD3</accession>
<name>A0A855SDD3_PHOAN</name>
<dbReference type="Proteomes" id="UP000241440">
    <property type="component" value="Unassembled WGS sequence"/>
</dbReference>
<protein>
    <submittedName>
        <fullName evidence="1">Uncharacterized protein</fullName>
    </submittedName>
</protein>
<evidence type="ECO:0000313" key="2">
    <source>
        <dbReference type="Proteomes" id="UP000241440"/>
    </source>
</evidence>
<sequence>MEVTISLSVFYEQQLTCLVLHGKHPATIDVYSRALPRIMFLIDKSPYTLTKKILNNIFGNCVVYAPRILILI</sequence>
<proteinExistence type="predicted"/>
<organism evidence="1 2">
    <name type="scientific">Photobacterium angustum</name>
    <dbReference type="NCBI Taxonomy" id="661"/>
    <lineage>
        <taxon>Bacteria</taxon>
        <taxon>Pseudomonadati</taxon>
        <taxon>Pseudomonadota</taxon>
        <taxon>Gammaproteobacteria</taxon>
        <taxon>Vibrionales</taxon>
        <taxon>Vibrionaceae</taxon>
        <taxon>Photobacterium</taxon>
    </lineage>
</organism>
<dbReference type="EMBL" id="PYOY01000003">
    <property type="protein sequence ID" value="PSX07993.1"/>
    <property type="molecule type" value="Genomic_DNA"/>
</dbReference>
<evidence type="ECO:0000313" key="1">
    <source>
        <dbReference type="EMBL" id="PSX07993.1"/>
    </source>
</evidence>
<gene>
    <name evidence="1" type="ORF">C0W41_08255</name>
</gene>